<dbReference type="Pfam" id="PF00384">
    <property type="entry name" value="Molybdopterin"/>
    <property type="match status" value="1"/>
</dbReference>
<keyword evidence="1" id="KW-0479">Metal-binding</keyword>
<dbReference type="PROSITE" id="PS51318">
    <property type="entry name" value="TAT"/>
    <property type="match status" value="1"/>
</dbReference>
<keyword evidence="2" id="KW-0408">Iron</keyword>
<evidence type="ECO:0000256" key="2">
    <source>
        <dbReference type="ARBA" id="ARBA00023004"/>
    </source>
</evidence>
<dbReference type="PANTHER" id="PTHR43742:SF6">
    <property type="entry name" value="OXIDOREDUCTASE YYAE-RELATED"/>
    <property type="match status" value="1"/>
</dbReference>
<protein>
    <recommendedName>
        <fullName evidence="4">4Fe-4S Mo/W bis-MGD-type domain-containing protein</fullName>
    </recommendedName>
</protein>
<proteinExistence type="predicted"/>
<dbReference type="AlphaFoldDB" id="A0A0F9P186"/>
<dbReference type="InterPro" id="IPR006963">
    <property type="entry name" value="Mopterin_OxRdtase_4Fe-4S_dom"/>
</dbReference>
<evidence type="ECO:0000313" key="5">
    <source>
        <dbReference type="EMBL" id="KKM94840.1"/>
    </source>
</evidence>
<keyword evidence="3" id="KW-0411">Iron-sulfur</keyword>
<dbReference type="PANTHER" id="PTHR43742">
    <property type="entry name" value="TRIMETHYLAMINE-N-OXIDE REDUCTASE"/>
    <property type="match status" value="1"/>
</dbReference>
<dbReference type="EMBL" id="LAZR01006088">
    <property type="protein sequence ID" value="KKM94840.1"/>
    <property type="molecule type" value="Genomic_DNA"/>
</dbReference>
<organism evidence="5">
    <name type="scientific">marine sediment metagenome</name>
    <dbReference type="NCBI Taxonomy" id="412755"/>
    <lineage>
        <taxon>unclassified sequences</taxon>
        <taxon>metagenomes</taxon>
        <taxon>ecological metagenomes</taxon>
    </lineage>
</organism>
<dbReference type="InterPro" id="IPR050612">
    <property type="entry name" value="Prok_Mopterin_Oxidored"/>
</dbReference>
<dbReference type="Gene3D" id="3.40.50.12440">
    <property type="match status" value="1"/>
</dbReference>
<name>A0A0F9P186_9ZZZZ</name>
<accession>A0A0F9P186</accession>
<comment type="caution">
    <text evidence="5">The sequence shown here is derived from an EMBL/GenBank/DDBJ whole genome shotgun (WGS) entry which is preliminary data.</text>
</comment>
<dbReference type="PROSITE" id="PS51669">
    <property type="entry name" value="4FE4S_MOW_BIS_MGD"/>
    <property type="match status" value="1"/>
</dbReference>
<dbReference type="GO" id="GO:0046872">
    <property type="term" value="F:metal ion binding"/>
    <property type="evidence" value="ECO:0007669"/>
    <property type="project" value="UniProtKB-KW"/>
</dbReference>
<dbReference type="Gene3D" id="3.40.50.740">
    <property type="match status" value="1"/>
</dbReference>
<dbReference type="Gene3D" id="2.40.40.20">
    <property type="match status" value="1"/>
</dbReference>
<dbReference type="InterPro" id="IPR009010">
    <property type="entry name" value="Asp_de-COase-like_dom_sf"/>
</dbReference>
<dbReference type="InterPro" id="IPR006311">
    <property type="entry name" value="TAT_signal"/>
</dbReference>
<dbReference type="SUPFAM" id="SSF50692">
    <property type="entry name" value="ADC-like"/>
    <property type="match status" value="1"/>
</dbReference>
<dbReference type="GO" id="GO:0051536">
    <property type="term" value="F:iron-sulfur cluster binding"/>
    <property type="evidence" value="ECO:0007669"/>
    <property type="project" value="UniProtKB-KW"/>
</dbReference>
<sequence length="1162" mass="133650">MKLTRRTFMKIAGGVTAAVSIPTRNALAFKSLQPAVEVNNPLDAYPDRNWEDIYRNQYRYDRSFAFVCSPNDTHQCRVRAFVRNSVVIRVEQDYEHQDYGDIQGRKPQRTWNPRMCLKGYTFFRRVYGPHRLRYPVLRKGWKQWADDGFPELDWKNREKYKFTARGTDEQLRMSWDDIIDYVARGMIHIAKEYSGEEGKKKLLERDKYAPETLTHWNGAGTRCFKNRGGMGLLGVIGKYMGMYRFSNMLALLDYHVRGVGPDKAMGGRRFSNYTWHGDQAPGHPFVHGLQASDVDMADIRYSKLIIQVGKNLIENKMPEAHWLTEVMERGGKLVCITPEYSPSATKADYWIPCRTGISDTTIFLCMAKIIIDKKWYDADFVKKFTDFPLLVRTDTLKRLRADEVFADYKAPELDYSHTVQGMKKEQREAIGDFVIYDTKTKDFKAITREDVGKKMVAKGIDPALEGKFKVKVIDKEKFKGGYGSDDVAWKEVEVMTLFDLYKIHLRDFDVKTTAEITGSPAHLIERLAKDCATIKPVSIHYGEGINHYFHATLHNRATYLPLMLTGNIGYHGSGSHTWAGNYKAGNFQASKWSGPGFKGIIAEDPFDMNLDPHVDGKKIHAHSYAMDEEVAYWNHGDTPLIVNTPKFGRKSFTGKTHYNTPTKVMWFNNVNLINNAKWVYEMFKNVNPRIDLIMSSDIMMTSSIQYADVGFPVNSWMEFRHYEVTCSCSNPFLQVWKGGIRPLHDTKDDVVIPALVAKRMGEILGDRRFADYWKFVLEERPEVYMQRLFDGSVPTRGYKVYDMIAGKYGVPGGALLNFGTYPRTPMYEQVVYDRPFATDDGRLHSYCDIPEAIEYGENFVCYREAIEATPYLPNVIVSTNPYIRPEDYGIPKDHMGADERHVRNIKMPWSEVKKTKNPLWERGYRFYCVTPKTRHRVHSQWSTVDWNLIWNNNFGDPYRMDKRSPGAGEHQLHINPAAAKDLGINDGDYVYVDANPVDRPYRGWKPNDPFYKVARLMVRAKYNPSYPYHTTMMKHSTYVATEKSVKAHETRKDGMAMSPDGYLANFRYGSQQSITRSWLMPMHQTDTLFHKKKVAMGYMHGGEADNHVVNTVPKETLVRITKAEDGGLGAKGVWEPARTGFTPANESKFMKLYLAGDTTTVE</sequence>
<gene>
    <name evidence="5" type="ORF">LCGC14_1194320</name>
</gene>
<dbReference type="GO" id="GO:0016491">
    <property type="term" value="F:oxidoreductase activity"/>
    <property type="evidence" value="ECO:0007669"/>
    <property type="project" value="InterPro"/>
</dbReference>
<dbReference type="InterPro" id="IPR006656">
    <property type="entry name" value="Mopterin_OxRdtase"/>
</dbReference>
<feature type="domain" description="4Fe-4S Mo/W bis-MGD-type" evidence="4">
    <location>
        <begin position="61"/>
        <end position="130"/>
    </location>
</feature>
<evidence type="ECO:0000256" key="3">
    <source>
        <dbReference type="ARBA" id="ARBA00023014"/>
    </source>
</evidence>
<evidence type="ECO:0000256" key="1">
    <source>
        <dbReference type="ARBA" id="ARBA00022723"/>
    </source>
</evidence>
<reference evidence="5" key="1">
    <citation type="journal article" date="2015" name="Nature">
        <title>Complex archaea that bridge the gap between prokaryotes and eukaryotes.</title>
        <authorList>
            <person name="Spang A."/>
            <person name="Saw J.H."/>
            <person name="Jorgensen S.L."/>
            <person name="Zaremba-Niedzwiedzka K."/>
            <person name="Martijn J."/>
            <person name="Lind A.E."/>
            <person name="van Eijk R."/>
            <person name="Schleper C."/>
            <person name="Guy L."/>
            <person name="Ettema T.J."/>
        </authorList>
    </citation>
    <scope>NUCLEOTIDE SEQUENCE</scope>
</reference>
<dbReference type="SUPFAM" id="SSF53706">
    <property type="entry name" value="Formate dehydrogenase/DMSO reductase, domains 1-3"/>
    <property type="match status" value="1"/>
</dbReference>
<dbReference type="Gene3D" id="3.40.228.10">
    <property type="entry name" value="Dimethylsulfoxide Reductase, domain 2"/>
    <property type="match status" value="1"/>
</dbReference>
<evidence type="ECO:0000259" key="4">
    <source>
        <dbReference type="PROSITE" id="PS51669"/>
    </source>
</evidence>